<comment type="similarity">
    <text evidence="1 7">Belongs to the Lgt family.</text>
</comment>
<evidence type="ECO:0000256" key="3">
    <source>
        <dbReference type="ARBA" id="ARBA00022679"/>
    </source>
</evidence>
<evidence type="ECO:0000256" key="2">
    <source>
        <dbReference type="ARBA" id="ARBA00022475"/>
    </source>
</evidence>
<feature type="transmembrane region" description="Helical" evidence="7">
    <location>
        <begin position="265"/>
        <end position="283"/>
    </location>
</feature>
<evidence type="ECO:0000256" key="4">
    <source>
        <dbReference type="ARBA" id="ARBA00022692"/>
    </source>
</evidence>
<feature type="transmembrane region" description="Helical" evidence="7">
    <location>
        <begin position="27"/>
        <end position="46"/>
    </location>
</feature>
<feature type="compositionally biased region" description="Low complexity" evidence="8">
    <location>
        <begin position="467"/>
        <end position="492"/>
    </location>
</feature>
<dbReference type="HAMAP" id="MF_01147">
    <property type="entry name" value="Lgt"/>
    <property type="match status" value="1"/>
</dbReference>
<evidence type="ECO:0000256" key="1">
    <source>
        <dbReference type="ARBA" id="ARBA00007150"/>
    </source>
</evidence>
<feature type="compositionally biased region" description="Low complexity" evidence="8">
    <location>
        <begin position="352"/>
        <end position="361"/>
    </location>
</feature>
<proteinExistence type="inferred from homology"/>
<dbReference type="Pfam" id="PF01790">
    <property type="entry name" value="LGT"/>
    <property type="match status" value="1"/>
</dbReference>
<dbReference type="GO" id="GO:0008961">
    <property type="term" value="F:phosphatidylglycerol-prolipoprotein diacylglyceryl transferase activity"/>
    <property type="evidence" value="ECO:0007669"/>
    <property type="project" value="UniProtKB-UniRule"/>
</dbReference>
<evidence type="ECO:0000256" key="8">
    <source>
        <dbReference type="SAM" id="MobiDB-lite"/>
    </source>
</evidence>
<comment type="catalytic activity">
    <reaction evidence="7">
        <text>L-cysteinyl-[prolipoprotein] + a 1,2-diacyl-sn-glycero-3-phospho-(1'-sn-glycerol) = an S-1,2-diacyl-sn-glyceryl-L-cysteinyl-[prolipoprotein] + sn-glycerol 1-phosphate + H(+)</text>
        <dbReference type="Rhea" id="RHEA:56712"/>
        <dbReference type="Rhea" id="RHEA-COMP:14679"/>
        <dbReference type="Rhea" id="RHEA-COMP:14680"/>
        <dbReference type="ChEBI" id="CHEBI:15378"/>
        <dbReference type="ChEBI" id="CHEBI:29950"/>
        <dbReference type="ChEBI" id="CHEBI:57685"/>
        <dbReference type="ChEBI" id="CHEBI:64716"/>
        <dbReference type="ChEBI" id="CHEBI:140658"/>
        <dbReference type="EC" id="2.5.1.145"/>
    </reaction>
</comment>
<feature type="transmembrane region" description="Helical" evidence="7">
    <location>
        <begin position="202"/>
        <end position="219"/>
    </location>
</feature>
<sequence>MNAPTTTMLAYIPSPPQGVWEIGPFPLRAYALCIIAGIIVAIWWGNRRWVARGGQEGEVLDVAIWAVPFGLLGGRLYHLITDWKTYFGADAPKEPLDALRIWDGGLGIWGAVALGAVGAWIGARRRGIRLPAFGDAIAPPILLAQAIGRLGNYFNQELYGRETTLPWGLEIYERVNKAGYANAGLIDGRSNGVVVAVVQPTFLYELLWNVLIVILLVVIDRRFRIGHGRLFALYIAGYCLGRFFIEMLRDDRAAVANYIAGIRPNLFTAALVFVCAIVYFVVAPKGREQGLEMYHPERAAELEEQGVAGYVDDWYDEDFDDLDAVEDEQPSSEVDTLDALDAEADKIETTRVPAAPAVAPKVSDDEPTAEAAEEPSPEDESAEAGEAAEPVVPVVDDAAVNDATVEETDTAEPEVGEGEVGEAEVVPDAADAEVAEPDEAEPDEAEPAEVADAEVGEAEAEDDAPADAEATATEAAGGASVEAAADEAGSVVESEDEVTSAVETGDDVTDVVESEDEAADVVESEDPATGAAATEDAASSVGETEDAAGSVIEPEDTASSVIEPEDTATGAADSEDATPGVAATDPEPSDAATGDVEAGDVHGGEADSPVAEPADAKAPDAGGTAATSSLRRRLGSRFGRRRRS</sequence>
<feature type="region of interest" description="Disordered" evidence="8">
    <location>
        <begin position="347"/>
        <end position="644"/>
    </location>
</feature>
<dbReference type="PANTHER" id="PTHR30589:SF0">
    <property type="entry name" value="PHOSPHATIDYLGLYCEROL--PROLIPOPROTEIN DIACYLGLYCERYL TRANSFERASE"/>
    <property type="match status" value="1"/>
</dbReference>
<dbReference type="PROSITE" id="PS01311">
    <property type="entry name" value="LGT"/>
    <property type="match status" value="1"/>
</dbReference>
<dbReference type="GO" id="GO:0042158">
    <property type="term" value="P:lipoprotein biosynthetic process"/>
    <property type="evidence" value="ECO:0007669"/>
    <property type="project" value="UniProtKB-UniRule"/>
</dbReference>
<protein>
    <recommendedName>
        <fullName evidence="7">Phosphatidylglycerol--prolipoprotein diacylglyceryl transferase</fullName>
        <ecNumber evidence="7">2.5.1.145</ecNumber>
    </recommendedName>
</protein>
<feature type="transmembrane region" description="Helical" evidence="7">
    <location>
        <begin position="100"/>
        <end position="123"/>
    </location>
</feature>
<dbReference type="NCBIfam" id="TIGR00544">
    <property type="entry name" value="lgt"/>
    <property type="match status" value="1"/>
</dbReference>
<feature type="compositionally biased region" description="Acidic residues" evidence="8">
    <location>
        <begin position="404"/>
        <end position="422"/>
    </location>
</feature>
<dbReference type="RefSeq" id="WP_006867641.1">
    <property type="nucleotide sequence ID" value="NZ_BAHE01000027.1"/>
</dbReference>
<dbReference type="UniPathway" id="UPA00664"/>
<evidence type="ECO:0000256" key="6">
    <source>
        <dbReference type="ARBA" id="ARBA00023136"/>
    </source>
</evidence>
<evidence type="ECO:0000313" key="9">
    <source>
        <dbReference type="EMBL" id="GAC01473.1"/>
    </source>
</evidence>
<name>K6XAR0_9ACTN</name>
<keyword evidence="10" id="KW-1185">Reference proteome</keyword>
<dbReference type="InterPro" id="IPR001640">
    <property type="entry name" value="Lgt"/>
</dbReference>
<keyword evidence="2 7" id="KW-1003">Cell membrane</keyword>
<dbReference type="EC" id="2.5.1.145" evidence="7"/>
<feature type="compositionally biased region" description="Low complexity" evidence="8">
    <location>
        <begin position="527"/>
        <end position="538"/>
    </location>
</feature>
<keyword evidence="5 7" id="KW-1133">Transmembrane helix</keyword>
<comment type="caution">
    <text evidence="9">The sequence shown here is derived from an EMBL/GenBank/DDBJ whole genome shotgun (WGS) entry which is preliminary data.</text>
</comment>
<feature type="binding site" evidence="7">
    <location>
        <position position="149"/>
    </location>
    <ligand>
        <name>a 1,2-diacyl-sn-glycero-3-phospho-(1'-sn-glycerol)</name>
        <dbReference type="ChEBI" id="CHEBI:64716"/>
    </ligand>
</feature>
<keyword evidence="9" id="KW-0449">Lipoprotein</keyword>
<feature type="compositionally biased region" description="Acidic residues" evidence="8">
    <location>
        <begin position="365"/>
        <end position="383"/>
    </location>
</feature>
<keyword evidence="4 7" id="KW-0812">Transmembrane</keyword>
<feature type="transmembrane region" description="Helical" evidence="7">
    <location>
        <begin position="226"/>
        <end position="245"/>
    </location>
</feature>
<feature type="compositionally biased region" description="Basic residues" evidence="8">
    <location>
        <begin position="630"/>
        <end position="644"/>
    </location>
</feature>
<reference evidence="9 10" key="1">
    <citation type="submission" date="2012-08" db="EMBL/GenBank/DDBJ databases">
        <title>Whole genome shotgun sequence of Gordonia namibiensis NBRC 108229.</title>
        <authorList>
            <person name="Isaki-Nakamura S."/>
            <person name="Hosoyama A."/>
            <person name="Tsuchikane K."/>
            <person name="Katsumata H."/>
            <person name="Baba S."/>
            <person name="Yamazaki S."/>
            <person name="Fujita N."/>
        </authorList>
    </citation>
    <scope>NUCLEOTIDE SEQUENCE [LARGE SCALE GENOMIC DNA]</scope>
    <source>
        <strain evidence="9 10">NBRC 108229</strain>
    </source>
</reference>
<evidence type="ECO:0000256" key="5">
    <source>
        <dbReference type="ARBA" id="ARBA00022989"/>
    </source>
</evidence>
<accession>K6XAR0</accession>
<comment type="subcellular location">
    <subcellularLocation>
        <location evidence="7">Cell membrane</location>
        <topology evidence="7">Multi-pass membrane protein</topology>
    </subcellularLocation>
</comment>
<dbReference type="AlphaFoldDB" id="K6XAR0"/>
<organism evidence="9 10">
    <name type="scientific">Gordonia namibiensis NBRC 108229</name>
    <dbReference type="NCBI Taxonomy" id="1208314"/>
    <lineage>
        <taxon>Bacteria</taxon>
        <taxon>Bacillati</taxon>
        <taxon>Actinomycetota</taxon>
        <taxon>Actinomycetes</taxon>
        <taxon>Mycobacteriales</taxon>
        <taxon>Gordoniaceae</taxon>
        <taxon>Gordonia</taxon>
    </lineage>
</organism>
<dbReference type="PANTHER" id="PTHR30589">
    <property type="entry name" value="PROLIPOPROTEIN DIACYLGLYCERYL TRANSFERASE"/>
    <property type="match status" value="1"/>
</dbReference>
<comment type="pathway">
    <text evidence="7">Protein modification; lipoprotein biosynthesis (diacylglyceryl transfer).</text>
</comment>
<dbReference type="EMBL" id="BAHE01000027">
    <property type="protein sequence ID" value="GAC01473.1"/>
    <property type="molecule type" value="Genomic_DNA"/>
</dbReference>
<dbReference type="GO" id="GO:0005886">
    <property type="term" value="C:plasma membrane"/>
    <property type="evidence" value="ECO:0007669"/>
    <property type="project" value="UniProtKB-SubCell"/>
</dbReference>
<keyword evidence="6 7" id="KW-0472">Membrane</keyword>
<dbReference type="Proteomes" id="UP000035058">
    <property type="component" value="Unassembled WGS sequence"/>
</dbReference>
<feature type="compositionally biased region" description="Acidic residues" evidence="8">
    <location>
        <begin position="493"/>
        <end position="526"/>
    </location>
</feature>
<gene>
    <name evidence="7 9" type="primary">lgt</name>
    <name evidence="9" type="ORF">GONAM_27_00210</name>
</gene>
<evidence type="ECO:0000256" key="7">
    <source>
        <dbReference type="HAMAP-Rule" id="MF_01147"/>
    </source>
</evidence>
<feature type="transmembrane region" description="Helical" evidence="7">
    <location>
        <begin position="58"/>
        <end position="80"/>
    </location>
</feature>
<comment type="function">
    <text evidence="7">Catalyzes the transfer of the diacylglyceryl group from phosphatidylglycerol to the sulfhydryl group of the N-terminal cysteine of a prolipoprotein, the first step in the formation of mature lipoproteins.</text>
</comment>
<keyword evidence="3 7" id="KW-0808">Transferase</keyword>
<feature type="compositionally biased region" description="Acidic residues" evidence="8">
    <location>
        <begin position="430"/>
        <end position="466"/>
    </location>
</feature>
<feature type="compositionally biased region" description="Low complexity" evidence="8">
    <location>
        <begin position="384"/>
        <end position="403"/>
    </location>
</feature>
<feature type="transmembrane region" description="Helical" evidence="7">
    <location>
        <begin position="130"/>
        <end position="148"/>
    </location>
</feature>
<evidence type="ECO:0000313" key="10">
    <source>
        <dbReference type="Proteomes" id="UP000035058"/>
    </source>
</evidence>